<dbReference type="InterPro" id="IPR012340">
    <property type="entry name" value="NA-bd_OB-fold"/>
</dbReference>
<protein>
    <submittedName>
        <fullName evidence="3">SsDNA-binding protein, mitochondrial</fullName>
    </submittedName>
</protein>
<dbReference type="InterPro" id="IPR000424">
    <property type="entry name" value="Primosome_PriB/ssb"/>
</dbReference>
<organism evidence="3 4">
    <name type="scientific">Coniosporium apollinis</name>
    <dbReference type="NCBI Taxonomy" id="61459"/>
    <lineage>
        <taxon>Eukaryota</taxon>
        <taxon>Fungi</taxon>
        <taxon>Dikarya</taxon>
        <taxon>Ascomycota</taxon>
        <taxon>Pezizomycotina</taxon>
        <taxon>Dothideomycetes</taxon>
        <taxon>Dothideomycetes incertae sedis</taxon>
        <taxon>Coniosporium</taxon>
    </lineage>
</organism>
<dbReference type="EMBL" id="JAPDRL010000033">
    <property type="protein sequence ID" value="KAJ9664979.1"/>
    <property type="molecule type" value="Genomic_DNA"/>
</dbReference>
<dbReference type="Proteomes" id="UP001172684">
    <property type="component" value="Unassembled WGS sequence"/>
</dbReference>
<dbReference type="SUPFAM" id="SSF50249">
    <property type="entry name" value="Nucleic acid-binding proteins"/>
    <property type="match status" value="1"/>
</dbReference>
<reference evidence="3" key="1">
    <citation type="submission" date="2022-10" db="EMBL/GenBank/DDBJ databases">
        <title>Culturing micro-colonial fungi from biological soil crusts in the Mojave desert and describing Neophaeococcomyces mojavensis, and introducing the new genera and species Taxawa tesnikishii.</title>
        <authorList>
            <person name="Kurbessoian T."/>
            <person name="Stajich J.E."/>
        </authorList>
    </citation>
    <scope>NUCLEOTIDE SEQUENCE</scope>
    <source>
        <strain evidence="3">TK_1</strain>
    </source>
</reference>
<comment type="caution">
    <text evidence="3">The sequence shown here is derived from an EMBL/GenBank/DDBJ whole genome shotgun (WGS) entry which is preliminary data.</text>
</comment>
<keyword evidence="1 2" id="KW-0238">DNA-binding</keyword>
<evidence type="ECO:0000313" key="4">
    <source>
        <dbReference type="Proteomes" id="UP001172684"/>
    </source>
</evidence>
<dbReference type="CDD" id="cd04496">
    <property type="entry name" value="SSB_OBF"/>
    <property type="match status" value="1"/>
</dbReference>
<dbReference type="PROSITE" id="PS50935">
    <property type="entry name" value="SSB"/>
    <property type="match status" value="1"/>
</dbReference>
<keyword evidence="4" id="KW-1185">Reference proteome</keyword>
<evidence type="ECO:0000256" key="1">
    <source>
        <dbReference type="ARBA" id="ARBA00023125"/>
    </source>
</evidence>
<gene>
    <name evidence="3" type="primary">RIM1</name>
    <name evidence="3" type="ORF">H2201_004843</name>
</gene>
<name>A0ABQ9NRD3_9PEZI</name>
<sequence length="152" mass="16773">MASPSALRCLRRTSAFAPLTSRSFSTTPRASLARMSIIGRLAAEPELTNTSTGREIVRYALGTSYGPKEDRKTSWFSVTCFDEGPRRDHLLSQPKGTLVYVDAEAQMRTFEDESGRKQSRLNLIQRNFEVLSKPARLETSAAEEPDSGIGAS</sequence>
<evidence type="ECO:0000313" key="3">
    <source>
        <dbReference type="EMBL" id="KAJ9664979.1"/>
    </source>
</evidence>
<proteinExistence type="predicted"/>
<evidence type="ECO:0000256" key="2">
    <source>
        <dbReference type="PROSITE-ProRule" id="PRU00252"/>
    </source>
</evidence>
<accession>A0ABQ9NRD3</accession>
<dbReference type="Pfam" id="PF00436">
    <property type="entry name" value="SSB"/>
    <property type="match status" value="1"/>
</dbReference>
<dbReference type="Gene3D" id="2.40.50.140">
    <property type="entry name" value="Nucleic acid-binding proteins"/>
    <property type="match status" value="1"/>
</dbReference>